<dbReference type="InterPro" id="IPR000383">
    <property type="entry name" value="Xaa-Pro-like_dom"/>
</dbReference>
<dbReference type="Proteomes" id="UP000664303">
    <property type="component" value="Unassembled WGS sequence"/>
</dbReference>
<sequence>MLKKIAMVVLAVAALVVLYAQSVPLAGERLTPLGEQRNQSLYVTAPDGTRIAIDLWLPASLAPGERVPTLVSGTRYWRASRVTFVGRVLHGLGFGAPGVDLPEYAAFFNPRGYAFVSVDVRGTGASFGAHRMEYSPEEVADYAAVIDWIASRGWSNGKVGSLGVSYLGTSAELMTTVHHPALKAVAPLYSDFDSQYHLATPGGVYQPGFIAAWSDAVMAMDRNDVCALVWPGAEGWLDGLRCALGGLLIGGVKPVDADSDGAQLAAAVAEHNTPDVQQAVRGLEYRDSRYADTGWTMADSQPYARQAEIEGSGVPMFVIAGWLDAATADGALARFDRFSNRQTLTIAPFSHGGDHDTDPFEAVDRPPLWSYEEHYGAVEAFFAHYLKGEGEAPEPGIRYHVMNGGGWRHSDVWPPRQRDHWQFHLAAGNSLQSVAPGSGGTQSLDVDFSASTGEHTRWHTQLGGPDVIYDDRRDQDGKVLRFSTAPLERDMLVVGNVQLSLYLGASVADPNLHAYLESVAPDGRVTYITEGVLRARHHRVVAANVPYRVDGAGRSYLERDASPLVPGEVHKIDLSLYATAVRLAAGHRLQIALAGADAGAFESRNRERAPVLSLHYGAQYPSRISVPVLAQRDAGPAGAQ</sequence>
<dbReference type="RefSeq" id="WP_206560287.1">
    <property type="nucleotide sequence ID" value="NZ_JAFKCZ010000006.1"/>
</dbReference>
<feature type="domain" description="Xaa-Pro dipeptidyl-peptidase C-terminal" evidence="2">
    <location>
        <begin position="379"/>
        <end position="625"/>
    </location>
</feature>
<dbReference type="EMBL" id="JAFKCZ010000006">
    <property type="protein sequence ID" value="MBN7796845.1"/>
    <property type="molecule type" value="Genomic_DNA"/>
</dbReference>
<evidence type="ECO:0000313" key="4">
    <source>
        <dbReference type="Proteomes" id="UP000664303"/>
    </source>
</evidence>
<dbReference type="Gene3D" id="3.40.50.1820">
    <property type="entry name" value="alpha/beta hydrolase"/>
    <property type="match status" value="2"/>
</dbReference>
<dbReference type="Pfam" id="PF08530">
    <property type="entry name" value="PepX_C"/>
    <property type="match status" value="1"/>
</dbReference>
<evidence type="ECO:0000313" key="3">
    <source>
        <dbReference type="EMBL" id="MBN7796845.1"/>
    </source>
</evidence>
<dbReference type="InterPro" id="IPR008979">
    <property type="entry name" value="Galactose-bd-like_sf"/>
</dbReference>
<name>A0A939ILU1_9GAMM</name>
<keyword evidence="4" id="KW-1185">Reference proteome</keyword>
<dbReference type="NCBIfam" id="TIGR00976">
    <property type="entry name" value="CocE_NonD"/>
    <property type="match status" value="1"/>
</dbReference>
<comment type="caution">
    <text evidence="3">The sequence shown here is derived from an EMBL/GenBank/DDBJ whole genome shotgun (WGS) entry which is preliminary data.</text>
</comment>
<reference evidence="3" key="1">
    <citation type="submission" date="2021-02" db="EMBL/GenBank/DDBJ databases">
        <title>PHA producing bacteria isolated from coastal sediment in Guangdong, Shenzhen.</title>
        <authorList>
            <person name="Zheng W."/>
            <person name="Yu S."/>
            <person name="Huang Y."/>
        </authorList>
    </citation>
    <scope>NUCLEOTIDE SEQUENCE</scope>
    <source>
        <strain evidence="3">TN14-10</strain>
    </source>
</reference>
<dbReference type="AlphaFoldDB" id="A0A939ILU1"/>
<organism evidence="3 4">
    <name type="scientific">Parahaliea mediterranea</name>
    <dbReference type="NCBI Taxonomy" id="651086"/>
    <lineage>
        <taxon>Bacteria</taxon>
        <taxon>Pseudomonadati</taxon>
        <taxon>Pseudomonadota</taxon>
        <taxon>Gammaproteobacteria</taxon>
        <taxon>Cellvibrionales</taxon>
        <taxon>Halieaceae</taxon>
        <taxon>Parahaliea</taxon>
    </lineage>
</organism>
<dbReference type="SUPFAM" id="SSF49785">
    <property type="entry name" value="Galactose-binding domain-like"/>
    <property type="match status" value="1"/>
</dbReference>
<evidence type="ECO:0000259" key="2">
    <source>
        <dbReference type="SMART" id="SM00939"/>
    </source>
</evidence>
<evidence type="ECO:0000256" key="1">
    <source>
        <dbReference type="ARBA" id="ARBA00022801"/>
    </source>
</evidence>
<dbReference type="Pfam" id="PF02129">
    <property type="entry name" value="Peptidase_S15"/>
    <property type="match status" value="1"/>
</dbReference>
<accession>A0A939ILU1</accession>
<protein>
    <submittedName>
        <fullName evidence="3">CocE/NonD family hydrolase</fullName>
    </submittedName>
</protein>
<dbReference type="Gene3D" id="2.60.120.260">
    <property type="entry name" value="Galactose-binding domain-like"/>
    <property type="match status" value="1"/>
</dbReference>
<proteinExistence type="predicted"/>
<dbReference type="SUPFAM" id="SSF53474">
    <property type="entry name" value="alpha/beta-Hydrolases"/>
    <property type="match status" value="1"/>
</dbReference>
<dbReference type="InterPro" id="IPR005674">
    <property type="entry name" value="CocE/Ser_esterase"/>
</dbReference>
<dbReference type="SMART" id="SM00939">
    <property type="entry name" value="PepX_C"/>
    <property type="match status" value="1"/>
</dbReference>
<dbReference type="InterPro" id="IPR029058">
    <property type="entry name" value="AB_hydrolase_fold"/>
</dbReference>
<keyword evidence="1 3" id="KW-0378">Hydrolase</keyword>
<dbReference type="GO" id="GO:0008239">
    <property type="term" value="F:dipeptidyl-peptidase activity"/>
    <property type="evidence" value="ECO:0007669"/>
    <property type="project" value="InterPro"/>
</dbReference>
<dbReference type="InterPro" id="IPR013736">
    <property type="entry name" value="Xaa-Pro_dipept_C"/>
</dbReference>
<gene>
    <name evidence="3" type="ORF">JYP50_09595</name>
</gene>